<protein>
    <submittedName>
        <fullName evidence="2">Uncharacterized protein</fullName>
    </submittedName>
</protein>
<dbReference type="Proteomes" id="UP001602013">
    <property type="component" value="Unassembled WGS sequence"/>
</dbReference>
<feature type="region of interest" description="Disordered" evidence="1">
    <location>
        <begin position="1"/>
        <end position="48"/>
    </location>
</feature>
<gene>
    <name evidence="2" type="ORF">ACFYXI_22490</name>
</gene>
<comment type="caution">
    <text evidence="2">The sequence shown here is derived from an EMBL/GenBank/DDBJ whole genome shotgun (WGS) entry which is preliminary data.</text>
</comment>
<evidence type="ECO:0000313" key="2">
    <source>
        <dbReference type="EMBL" id="MFF3668359.1"/>
    </source>
</evidence>
<reference evidence="2 3" key="1">
    <citation type="submission" date="2024-10" db="EMBL/GenBank/DDBJ databases">
        <title>The Natural Products Discovery Center: Release of the First 8490 Sequenced Strains for Exploring Actinobacteria Biosynthetic Diversity.</title>
        <authorList>
            <person name="Kalkreuter E."/>
            <person name="Kautsar S.A."/>
            <person name="Yang D."/>
            <person name="Bader C.D."/>
            <person name="Teijaro C.N."/>
            <person name="Fluegel L."/>
            <person name="Davis C.M."/>
            <person name="Simpson J.R."/>
            <person name="Lauterbach L."/>
            <person name="Steele A.D."/>
            <person name="Gui C."/>
            <person name="Meng S."/>
            <person name="Li G."/>
            <person name="Viehrig K."/>
            <person name="Ye F."/>
            <person name="Su P."/>
            <person name="Kiefer A.F."/>
            <person name="Nichols A."/>
            <person name="Cepeda A.J."/>
            <person name="Yan W."/>
            <person name="Fan B."/>
            <person name="Jiang Y."/>
            <person name="Adhikari A."/>
            <person name="Zheng C.-J."/>
            <person name="Schuster L."/>
            <person name="Cowan T.M."/>
            <person name="Smanski M.J."/>
            <person name="Chevrette M.G."/>
            <person name="De Carvalho L.P.S."/>
            <person name="Shen B."/>
        </authorList>
    </citation>
    <scope>NUCLEOTIDE SEQUENCE [LARGE SCALE GENOMIC DNA]</scope>
    <source>
        <strain evidence="2 3">NPDC002173</strain>
    </source>
</reference>
<feature type="compositionally biased region" description="Basic and acidic residues" evidence="1">
    <location>
        <begin position="37"/>
        <end position="48"/>
    </location>
</feature>
<proteinExistence type="predicted"/>
<evidence type="ECO:0000256" key="1">
    <source>
        <dbReference type="SAM" id="MobiDB-lite"/>
    </source>
</evidence>
<dbReference type="RefSeq" id="WP_387413866.1">
    <property type="nucleotide sequence ID" value="NZ_JBIASD010000015.1"/>
</dbReference>
<accession>A0ABW6STP0</accession>
<name>A0ABW6STP0_9ACTN</name>
<feature type="compositionally biased region" description="Basic residues" evidence="1">
    <location>
        <begin position="1"/>
        <end position="10"/>
    </location>
</feature>
<evidence type="ECO:0000313" key="3">
    <source>
        <dbReference type="Proteomes" id="UP001602013"/>
    </source>
</evidence>
<organism evidence="2 3">
    <name type="scientific">Microtetraspora malaysiensis</name>
    <dbReference type="NCBI Taxonomy" id="161358"/>
    <lineage>
        <taxon>Bacteria</taxon>
        <taxon>Bacillati</taxon>
        <taxon>Actinomycetota</taxon>
        <taxon>Actinomycetes</taxon>
        <taxon>Streptosporangiales</taxon>
        <taxon>Streptosporangiaceae</taxon>
        <taxon>Microtetraspora</taxon>
    </lineage>
</organism>
<dbReference type="EMBL" id="JBIASD010000015">
    <property type="protein sequence ID" value="MFF3668359.1"/>
    <property type="molecule type" value="Genomic_DNA"/>
</dbReference>
<keyword evidence="3" id="KW-1185">Reference proteome</keyword>
<sequence>MIRTGARIRSRVPAGQARAIGADRTFENTQGGAPVRLDLRESVRRPPD</sequence>